<accession>A0A2A2MFW8</accession>
<dbReference type="EC" id="2.7.7.49" evidence="1"/>
<comment type="catalytic activity">
    <reaction evidence="9">
        <text>DNA(n) + a 2'-deoxyribonucleoside 5'-triphosphate = DNA(n+1) + diphosphate</text>
        <dbReference type="Rhea" id="RHEA:22508"/>
        <dbReference type="Rhea" id="RHEA-COMP:17339"/>
        <dbReference type="Rhea" id="RHEA-COMP:17340"/>
        <dbReference type="ChEBI" id="CHEBI:33019"/>
        <dbReference type="ChEBI" id="CHEBI:61560"/>
        <dbReference type="ChEBI" id="CHEBI:173112"/>
        <dbReference type="EC" id="2.7.7.49"/>
    </reaction>
</comment>
<dbReference type="RefSeq" id="WP_095661421.1">
    <property type="nucleotide sequence ID" value="NZ_NQMS01000001.1"/>
</dbReference>
<organism evidence="11 12">
    <name type="scientific">Hafnia paralvei</name>
    <dbReference type="NCBI Taxonomy" id="546367"/>
    <lineage>
        <taxon>Bacteria</taxon>
        <taxon>Pseudomonadati</taxon>
        <taxon>Pseudomonadota</taxon>
        <taxon>Gammaproteobacteria</taxon>
        <taxon>Enterobacterales</taxon>
        <taxon>Hafniaceae</taxon>
        <taxon>Hafnia</taxon>
    </lineage>
</organism>
<evidence type="ECO:0000256" key="5">
    <source>
        <dbReference type="ARBA" id="ARBA00022842"/>
    </source>
</evidence>
<evidence type="ECO:0000256" key="8">
    <source>
        <dbReference type="ARBA" id="ARBA00034120"/>
    </source>
</evidence>
<keyword evidence="2" id="KW-0808">Transferase</keyword>
<evidence type="ECO:0000256" key="2">
    <source>
        <dbReference type="ARBA" id="ARBA00022679"/>
    </source>
</evidence>
<comment type="similarity">
    <text evidence="8">Belongs to the bacterial reverse transcriptase family.</text>
</comment>
<dbReference type="PRINTS" id="PR00866">
    <property type="entry name" value="RNADNAPOLMS"/>
</dbReference>
<dbReference type="OrthoDB" id="7055795at2"/>
<dbReference type="SUPFAM" id="SSF56672">
    <property type="entry name" value="DNA/RNA polymerases"/>
    <property type="match status" value="1"/>
</dbReference>
<dbReference type="Pfam" id="PF00078">
    <property type="entry name" value="RVT_1"/>
    <property type="match status" value="1"/>
</dbReference>
<dbReference type="EMBL" id="NQMS01000001">
    <property type="protein sequence ID" value="PAV98007.1"/>
    <property type="molecule type" value="Genomic_DNA"/>
</dbReference>
<evidence type="ECO:0000256" key="7">
    <source>
        <dbReference type="ARBA" id="ARBA00023118"/>
    </source>
</evidence>
<evidence type="ECO:0000256" key="3">
    <source>
        <dbReference type="ARBA" id="ARBA00022695"/>
    </source>
</evidence>
<proteinExistence type="inferred from homology"/>
<evidence type="ECO:0000259" key="10">
    <source>
        <dbReference type="PROSITE" id="PS50878"/>
    </source>
</evidence>
<sequence length="312" mass="36141">MTNNLKSLRKLLQSTLFLSDDLINIFITTAPYRYKIYEIDKRSSDEKRKIAHPSKELKLIQRIIVKELSNMLPVHDCAYAYRTGRGIKENALIHSKNSYLLKLDLSNFFNSLTPEIFFAECRRNNIDFDKDNASIISNCLFYREHRKSSLKLSVGAPSSPFISNVIMYSFDQIIETECRKREITFTRYADDMTFSTSIKNTLIGFDELIKKVLFDLFKGAISLNQDKTILSSKAHNRHITGITISNNDNISLGRERKRLISSAIHRFSYGKLDQEAVDKLKGLLAFAYYIEPSFIARMEKKYGRETINKLKK</sequence>
<keyword evidence="12" id="KW-1185">Reference proteome</keyword>
<keyword evidence="5" id="KW-0460">Magnesium</keyword>
<evidence type="ECO:0000256" key="4">
    <source>
        <dbReference type="ARBA" id="ARBA00022723"/>
    </source>
</evidence>
<dbReference type="GO" id="GO:0003723">
    <property type="term" value="F:RNA binding"/>
    <property type="evidence" value="ECO:0007669"/>
    <property type="project" value="InterPro"/>
</dbReference>
<dbReference type="PANTHER" id="PTHR34047:SF7">
    <property type="entry name" value="RNA-DIRECTED DNA POLYMERASE"/>
    <property type="match status" value="1"/>
</dbReference>
<dbReference type="Proteomes" id="UP000218796">
    <property type="component" value="Unassembled WGS sequence"/>
</dbReference>
<dbReference type="NCBIfam" id="NF038233">
    <property type="entry name" value="retron_St85_RT"/>
    <property type="match status" value="1"/>
</dbReference>
<keyword evidence="4" id="KW-0479">Metal-binding</keyword>
<keyword evidence="6" id="KW-0695">RNA-directed DNA polymerase</keyword>
<dbReference type="PROSITE" id="PS50878">
    <property type="entry name" value="RT_POL"/>
    <property type="match status" value="1"/>
</dbReference>
<evidence type="ECO:0000256" key="6">
    <source>
        <dbReference type="ARBA" id="ARBA00022918"/>
    </source>
</evidence>
<protein>
    <recommendedName>
        <fullName evidence="1">RNA-directed DNA polymerase</fullName>
        <ecNumber evidence="1">2.7.7.49</ecNumber>
    </recommendedName>
</protein>
<reference evidence="11 12" key="1">
    <citation type="submission" date="2017-08" db="EMBL/GenBank/DDBJ databases">
        <title>Draft Genome Sequence of Hafnia alvei CITHA-6 Isolated from Raw Bovine Milk.</title>
        <authorList>
            <person name="Culligan E.P."/>
            <person name="Mcsweeney A."/>
            <person name="O'Doherty C."/>
            <person name="Gleeson E."/>
            <person name="O'Riordan D."/>
            <person name="Sleator R.D."/>
        </authorList>
    </citation>
    <scope>NUCLEOTIDE SEQUENCE [LARGE SCALE GENOMIC DNA]</scope>
    <source>
        <strain evidence="11 12">CITHA-6</strain>
    </source>
</reference>
<dbReference type="InterPro" id="IPR000477">
    <property type="entry name" value="RT_dom"/>
</dbReference>
<comment type="caution">
    <text evidence="11">The sequence shown here is derived from an EMBL/GenBank/DDBJ whole genome shotgun (WGS) entry which is preliminary data.</text>
</comment>
<dbReference type="InterPro" id="IPR051083">
    <property type="entry name" value="GrpII_Intron_Splice-Mob/Def"/>
</dbReference>
<evidence type="ECO:0000256" key="9">
    <source>
        <dbReference type="ARBA" id="ARBA00048173"/>
    </source>
</evidence>
<dbReference type="InterPro" id="IPR043502">
    <property type="entry name" value="DNA/RNA_pol_sf"/>
</dbReference>
<dbReference type="GO" id="GO:0003964">
    <property type="term" value="F:RNA-directed DNA polymerase activity"/>
    <property type="evidence" value="ECO:0007669"/>
    <property type="project" value="UniProtKB-KW"/>
</dbReference>
<dbReference type="AlphaFoldDB" id="A0A2A2MFW8"/>
<gene>
    <name evidence="11" type="ORF">CJD50_00525</name>
</gene>
<dbReference type="InterPro" id="IPR000123">
    <property type="entry name" value="Reverse_transcriptase_msDNA"/>
</dbReference>
<dbReference type="GO" id="GO:0046872">
    <property type="term" value="F:metal ion binding"/>
    <property type="evidence" value="ECO:0007669"/>
    <property type="project" value="UniProtKB-KW"/>
</dbReference>
<feature type="domain" description="Reverse transcriptase" evidence="10">
    <location>
        <begin position="20"/>
        <end position="244"/>
    </location>
</feature>
<evidence type="ECO:0000313" key="11">
    <source>
        <dbReference type="EMBL" id="PAV98007.1"/>
    </source>
</evidence>
<keyword evidence="3" id="KW-0548">Nucleotidyltransferase</keyword>
<dbReference type="CDD" id="cd03487">
    <property type="entry name" value="RT_Bac_retron_II"/>
    <property type="match status" value="1"/>
</dbReference>
<keyword evidence="7" id="KW-0051">Antiviral defense</keyword>
<evidence type="ECO:0000256" key="1">
    <source>
        <dbReference type="ARBA" id="ARBA00012493"/>
    </source>
</evidence>
<evidence type="ECO:0000313" key="12">
    <source>
        <dbReference type="Proteomes" id="UP000218796"/>
    </source>
</evidence>
<name>A0A2A2MFW8_9GAMM</name>
<dbReference type="PANTHER" id="PTHR34047">
    <property type="entry name" value="NUCLEAR INTRON MATURASE 1, MITOCHONDRIAL-RELATED"/>
    <property type="match status" value="1"/>
</dbReference>
<dbReference type="GO" id="GO:0051607">
    <property type="term" value="P:defense response to virus"/>
    <property type="evidence" value="ECO:0007669"/>
    <property type="project" value="UniProtKB-KW"/>
</dbReference>